<feature type="transmembrane region" description="Helical" evidence="1">
    <location>
        <begin position="234"/>
        <end position="251"/>
    </location>
</feature>
<protein>
    <submittedName>
        <fullName evidence="2">Uncharacterized protein</fullName>
    </submittedName>
</protein>
<gene>
    <name evidence="2" type="ORF">HT134_22450</name>
</gene>
<accession>A0A7Y6IRR1</accession>
<dbReference type="AlphaFoldDB" id="A0A7Y6IRR1"/>
<reference evidence="2 3" key="1">
    <citation type="submission" date="2020-06" db="EMBL/GenBank/DDBJ databases">
        <authorList>
            <person name="Chanama M."/>
        </authorList>
    </citation>
    <scope>NUCLEOTIDE SEQUENCE [LARGE SCALE GENOMIC DNA]</scope>
    <source>
        <strain evidence="2 3">TBRC6557</strain>
    </source>
</reference>
<dbReference type="EMBL" id="JABWGO010000005">
    <property type="protein sequence ID" value="NUW42876.1"/>
    <property type="molecule type" value="Genomic_DNA"/>
</dbReference>
<feature type="transmembrane region" description="Helical" evidence="1">
    <location>
        <begin position="354"/>
        <end position="373"/>
    </location>
</feature>
<keyword evidence="1" id="KW-1133">Transmembrane helix</keyword>
<feature type="transmembrane region" description="Helical" evidence="1">
    <location>
        <begin position="313"/>
        <end position="334"/>
    </location>
</feature>
<name>A0A7Y6IRR1_9ACTN</name>
<keyword evidence="1" id="KW-0812">Transmembrane</keyword>
<proteinExistence type="predicted"/>
<evidence type="ECO:0000256" key="1">
    <source>
        <dbReference type="SAM" id="Phobius"/>
    </source>
</evidence>
<dbReference type="Proteomes" id="UP000546126">
    <property type="component" value="Unassembled WGS sequence"/>
</dbReference>
<feature type="transmembrane region" description="Helical" evidence="1">
    <location>
        <begin position="288"/>
        <end position="306"/>
    </location>
</feature>
<sequence length="395" mass="42189">MQPVNAPAIIKKAAGWAVPYWTRGPAGRETPPDLFRVLYYGWLVALTLKLLGSAWDVSWHFKWLRDDLAPPHLLNSAGTAVALGLTIVHGYTGYGVDKAALRLIQWGTGVFLVAVPLDLINHRVNGLDITSWSPSHIMLYLGTFFMIAGVVRGWFMGAPPGRERTVLLGAFLAFFLENVHFPEQHQEYGVLSIGAWDNHATYAEPILLRFAADQMGRPVDRAMMTAFSLPVPDALYPVYAVVAGLGVLVAARMLIGRFGAATLVAAAYVGFRTLIWPLLTFTGFPPSAVPFFLVVGGLCVDLAFAVRQPVARAVVGSVGVTAAVYGALAAQSALMGQVYGAIKGQSGLLGAPPLAAGSALWAGAGLLAAWLAFEWWSGRAGRQPIEARVIATATP</sequence>
<feature type="transmembrane region" description="Helical" evidence="1">
    <location>
        <begin position="37"/>
        <end position="61"/>
    </location>
</feature>
<keyword evidence="3" id="KW-1185">Reference proteome</keyword>
<feature type="transmembrane region" description="Helical" evidence="1">
    <location>
        <begin position="137"/>
        <end position="158"/>
    </location>
</feature>
<keyword evidence="1" id="KW-0472">Membrane</keyword>
<feature type="transmembrane region" description="Helical" evidence="1">
    <location>
        <begin position="258"/>
        <end position="276"/>
    </location>
</feature>
<feature type="transmembrane region" description="Helical" evidence="1">
    <location>
        <begin position="165"/>
        <end position="181"/>
    </location>
</feature>
<evidence type="ECO:0000313" key="2">
    <source>
        <dbReference type="EMBL" id="NUW42876.1"/>
    </source>
</evidence>
<feature type="transmembrane region" description="Helical" evidence="1">
    <location>
        <begin position="73"/>
        <end position="92"/>
    </location>
</feature>
<organism evidence="2 3">
    <name type="scientific">Nonomuraea rhodomycinica</name>
    <dbReference type="NCBI Taxonomy" id="1712872"/>
    <lineage>
        <taxon>Bacteria</taxon>
        <taxon>Bacillati</taxon>
        <taxon>Actinomycetota</taxon>
        <taxon>Actinomycetes</taxon>
        <taxon>Streptosporangiales</taxon>
        <taxon>Streptosporangiaceae</taxon>
        <taxon>Nonomuraea</taxon>
    </lineage>
</organism>
<feature type="transmembrane region" description="Helical" evidence="1">
    <location>
        <begin position="99"/>
        <end position="117"/>
    </location>
</feature>
<evidence type="ECO:0000313" key="3">
    <source>
        <dbReference type="Proteomes" id="UP000546126"/>
    </source>
</evidence>
<dbReference type="RefSeq" id="WP_175602412.1">
    <property type="nucleotide sequence ID" value="NZ_JABWGO010000005.1"/>
</dbReference>
<comment type="caution">
    <text evidence="2">The sequence shown here is derived from an EMBL/GenBank/DDBJ whole genome shotgun (WGS) entry which is preliminary data.</text>
</comment>